<comment type="pathway">
    <text evidence="1">Secondary metabolite biosynthesis.</text>
</comment>
<protein>
    <submittedName>
        <fullName evidence="5">Uncharacterized protein</fullName>
    </submittedName>
</protein>
<dbReference type="AlphaFoldDB" id="A0AAW1QFY5"/>
<evidence type="ECO:0000313" key="5">
    <source>
        <dbReference type="EMBL" id="KAK9820362.1"/>
    </source>
</evidence>
<evidence type="ECO:0000256" key="1">
    <source>
        <dbReference type="ARBA" id="ARBA00005179"/>
    </source>
</evidence>
<keyword evidence="6" id="KW-1185">Reference proteome</keyword>
<accession>A0AAW1QFY5</accession>
<reference evidence="5 6" key="1">
    <citation type="journal article" date="2024" name="Nat. Commun.">
        <title>Phylogenomics reveals the evolutionary origins of lichenization in chlorophyte algae.</title>
        <authorList>
            <person name="Puginier C."/>
            <person name="Libourel C."/>
            <person name="Otte J."/>
            <person name="Skaloud P."/>
            <person name="Haon M."/>
            <person name="Grisel S."/>
            <person name="Petersen M."/>
            <person name="Berrin J.G."/>
            <person name="Delaux P.M."/>
            <person name="Dal Grande F."/>
            <person name="Keller J."/>
        </authorList>
    </citation>
    <scope>NUCLEOTIDE SEQUENCE [LARGE SCALE GENOMIC DNA]</scope>
    <source>
        <strain evidence="5 6">SAG 2043</strain>
    </source>
</reference>
<dbReference type="SUPFAM" id="SSF53335">
    <property type="entry name" value="S-adenosyl-L-methionine-dependent methyltransferases"/>
    <property type="match status" value="1"/>
</dbReference>
<evidence type="ECO:0000313" key="6">
    <source>
        <dbReference type="Proteomes" id="UP001489004"/>
    </source>
</evidence>
<dbReference type="Gene3D" id="3.40.50.150">
    <property type="entry name" value="Vaccinia Virus protein VP39"/>
    <property type="match status" value="1"/>
</dbReference>
<evidence type="ECO:0000256" key="3">
    <source>
        <dbReference type="ARBA" id="ARBA00022691"/>
    </source>
</evidence>
<proteinExistence type="inferred from homology"/>
<keyword evidence="2" id="KW-0808">Transferase</keyword>
<dbReference type="InterPro" id="IPR029063">
    <property type="entry name" value="SAM-dependent_MTases_sf"/>
</dbReference>
<dbReference type="EMBL" id="JALJOR010000003">
    <property type="protein sequence ID" value="KAK9820362.1"/>
    <property type="molecule type" value="Genomic_DNA"/>
</dbReference>
<comment type="caution">
    <text evidence="5">The sequence shown here is derived from an EMBL/GenBank/DDBJ whole genome shotgun (WGS) entry which is preliminary data.</text>
</comment>
<keyword evidence="3" id="KW-0949">S-adenosyl-L-methionine</keyword>
<dbReference type="PANTHER" id="PTHR35897">
    <property type="entry name" value="METHYLTRANSFERASE AUSD"/>
    <property type="match status" value="1"/>
</dbReference>
<comment type="similarity">
    <text evidence="4">Belongs to the class I-like SAM-binding methyltransferase superfamily.</text>
</comment>
<dbReference type="PANTHER" id="PTHR35897:SF1">
    <property type="entry name" value="METHYLTRANSFERASE AUSD"/>
    <property type="match status" value="1"/>
</dbReference>
<dbReference type="GO" id="GO:0016740">
    <property type="term" value="F:transferase activity"/>
    <property type="evidence" value="ECO:0007669"/>
    <property type="project" value="UniProtKB-KW"/>
</dbReference>
<dbReference type="Proteomes" id="UP001489004">
    <property type="component" value="Unassembled WGS sequence"/>
</dbReference>
<organism evidence="5 6">
    <name type="scientific">[Myrmecia] bisecta</name>
    <dbReference type="NCBI Taxonomy" id="41462"/>
    <lineage>
        <taxon>Eukaryota</taxon>
        <taxon>Viridiplantae</taxon>
        <taxon>Chlorophyta</taxon>
        <taxon>core chlorophytes</taxon>
        <taxon>Trebouxiophyceae</taxon>
        <taxon>Trebouxiales</taxon>
        <taxon>Trebouxiaceae</taxon>
        <taxon>Myrmecia</taxon>
    </lineage>
</organism>
<name>A0AAW1QFY5_9CHLO</name>
<dbReference type="InterPro" id="IPR051654">
    <property type="entry name" value="Meroterpenoid_MTases"/>
</dbReference>
<evidence type="ECO:0000256" key="2">
    <source>
        <dbReference type="ARBA" id="ARBA00022679"/>
    </source>
</evidence>
<evidence type="ECO:0000256" key="4">
    <source>
        <dbReference type="ARBA" id="ARBA00038314"/>
    </source>
</evidence>
<gene>
    <name evidence="5" type="ORF">WJX72_009444</name>
</gene>
<sequence>MTVEKPAYPYQVTDTPKEVTDADLAFLSQYTGERDLQQLREHVLSIWRASKGSVWTYKCVQEFMFLHPRVERHPLYSAVLAAYKAAKWGDKPPTFVDVGACFGQDTRKLVLDGAPRESITAIDIVPDYWQFGLDLFKDRETLGVRALFGSLTDDAFVSSSQLLGTASFVWAGAVLHVLSRGDVESEVAGEWASTPDGRGKRYLHSQESLTALLEATGFADIQISDTHRSPQASNLAELSADGRRKIVALDTAIPSNQSADKPEALYACSPGDRLEYNGVGYEFIYHHLLPEPGCYSLEA</sequence>